<name>A0A6V8LGL3_9ACTN</name>
<dbReference type="EMBL" id="BLPG01000001">
    <property type="protein sequence ID" value="GFJ94780.1"/>
    <property type="molecule type" value="Genomic_DNA"/>
</dbReference>
<sequence>MTTLTMVELRKMADTRAGFWLLAVVALAYAALVTVIIFVADAPDLTFQSLFQATLLPSGILLPVLGILSVTSEWTQRGALTTFTLVPERWRVAAAKLLAAAVLAALSVAAGLVFAAVGNLVGMAVADGDGSWHLGASALGGAVLFQVINVVMGVAFGMLLMNSALAIVMFFVLPSIWGVLTGMIGALRTPAEWLELSVTMQPLAEDTMTGSGWAKLGTSVGVWVLLPLAAGLIRLMRREVS</sequence>
<keyword evidence="1" id="KW-0472">Membrane</keyword>
<dbReference type="Proteomes" id="UP000482960">
    <property type="component" value="Unassembled WGS sequence"/>
</dbReference>
<gene>
    <name evidence="2" type="ORF">Prum_084220</name>
</gene>
<feature type="transmembrane region" description="Helical" evidence="1">
    <location>
        <begin position="167"/>
        <end position="187"/>
    </location>
</feature>
<feature type="transmembrane region" description="Helical" evidence="1">
    <location>
        <begin position="46"/>
        <end position="68"/>
    </location>
</feature>
<dbReference type="RefSeq" id="WP_173082044.1">
    <property type="nucleotide sequence ID" value="NZ_BAABJB010000036.1"/>
</dbReference>
<keyword evidence="1" id="KW-0812">Transmembrane</keyword>
<feature type="transmembrane region" description="Helical" evidence="1">
    <location>
        <begin position="20"/>
        <end position="40"/>
    </location>
</feature>
<comment type="caution">
    <text evidence="2">The sequence shown here is derived from an EMBL/GenBank/DDBJ whole genome shotgun (WGS) entry which is preliminary data.</text>
</comment>
<proteinExistence type="predicted"/>
<keyword evidence="1" id="KW-1133">Transmembrane helix</keyword>
<feature type="transmembrane region" description="Helical" evidence="1">
    <location>
        <begin position="97"/>
        <end position="118"/>
    </location>
</feature>
<dbReference type="AlphaFoldDB" id="A0A6V8LGL3"/>
<feature type="transmembrane region" description="Helical" evidence="1">
    <location>
        <begin position="138"/>
        <end position="160"/>
    </location>
</feature>
<reference evidence="2 3" key="1">
    <citation type="submission" date="2020-03" db="EMBL/GenBank/DDBJ databases">
        <title>Whole genome shotgun sequence of Phytohabitans rumicis NBRC 108638.</title>
        <authorList>
            <person name="Komaki H."/>
            <person name="Tamura T."/>
        </authorList>
    </citation>
    <scope>NUCLEOTIDE SEQUENCE [LARGE SCALE GENOMIC DNA]</scope>
    <source>
        <strain evidence="2 3">NBRC 108638</strain>
    </source>
</reference>
<accession>A0A6V8LGL3</accession>
<protein>
    <recommendedName>
        <fullName evidence="4">ABC transporter permease</fullName>
    </recommendedName>
</protein>
<evidence type="ECO:0008006" key="4">
    <source>
        <dbReference type="Google" id="ProtNLM"/>
    </source>
</evidence>
<organism evidence="2 3">
    <name type="scientific">Phytohabitans rumicis</name>
    <dbReference type="NCBI Taxonomy" id="1076125"/>
    <lineage>
        <taxon>Bacteria</taxon>
        <taxon>Bacillati</taxon>
        <taxon>Actinomycetota</taxon>
        <taxon>Actinomycetes</taxon>
        <taxon>Micromonosporales</taxon>
        <taxon>Micromonosporaceae</taxon>
    </lineage>
</organism>
<evidence type="ECO:0000256" key="1">
    <source>
        <dbReference type="SAM" id="Phobius"/>
    </source>
</evidence>
<feature type="transmembrane region" description="Helical" evidence="1">
    <location>
        <begin position="216"/>
        <end position="236"/>
    </location>
</feature>
<reference evidence="2 3" key="2">
    <citation type="submission" date="2020-03" db="EMBL/GenBank/DDBJ databases">
        <authorList>
            <person name="Ichikawa N."/>
            <person name="Kimura A."/>
            <person name="Kitahashi Y."/>
            <person name="Uohara A."/>
        </authorList>
    </citation>
    <scope>NUCLEOTIDE SEQUENCE [LARGE SCALE GENOMIC DNA]</scope>
    <source>
        <strain evidence="2 3">NBRC 108638</strain>
    </source>
</reference>
<evidence type="ECO:0000313" key="2">
    <source>
        <dbReference type="EMBL" id="GFJ94780.1"/>
    </source>
</evidence>
<keyword evidence="3" id="KW-1185">Reference proteome</keyword>
<evidence type="ECO:0000313" key="3">
    <source>
        <dbReference type="Proteomes" id="UP000482960"/>
    </source>
</evidence>